<evidence type="ECO:0000313" key="7">
    <source>
        <dbReference type="Proteomes" id="UP001597233"/>
    </source>
</evidence>
<dbReference type="InterPro" id="IPR036907">
    <property type="entry name" value="5'-Nucleotdase_C_sf"/>
</dbReference>
<dbReference type="InterPro" id="IPR006146">
    <property type="entry name" value="5'-Nucleotdase_CS"/>
</dbReference>
<dbReference type="EMBL" id="JBHUEH010000032">
    <property type="protein sequence ID" value="MFD1888525.1"/>
    <property type="molecule type" value="Genomic_DNA"/>
</dbReference>
<protein>
    <submittedName>
        <fullName evidence="6">Bifunctional 2',3'-cyclic-nucleotide 2'-phosphodiesterase/3'-nucleotidase</fullName>
    </submittedName>
</protein>
<evidence type="ECO:0000256" key="1">
    <source>
        <dbReference type="ARBA" id="ARBA00022729"/>
    </source>
</evidence>
<keyword evidence="7" id="KW-1185">Reference proteome</keyword>
<dbReference type="Pfam" id="PF02872">
    <property type="entry name" value="5_nucleotid_C"/>
    <property type="match status" value="1"/>
</dbReference>
<comment type="similarity">
    <text evidence="2">Belongs to the 5'-nucleotidase family.</text>
</comment>
<feature type="compositionally biased region" description="Polar residues" evidence="3">
    <location>
        <begin position="639"/>
        <end position="654"/>
    </location>
</feature>
<keyword evidence="2" id="KW-0547">Nucleotide-binding</keyword>
<dbReference type="PANTHER" id="PTHR11575:SF6">
    <property type="entry name" value="2',3'-CYCLIC-NUCLEOTIDE 2'-PHOSPHODIESTERASE_3'-NUCLEOTIDASE"/>
    <property type="match status" value="1"/>
</dbReference>
<dbReference type="PRINTS" id="PR01607">
    <property type="entry name" value="APYRASEFAMLY"/>
</dbReference>
<evidence type="ECO:0000259" key="4">
    <source>
        <dbReference type="Pfam" id="PF00149"/>
    </source>
</evidence>
<dbReference type="InterPro" id="IPR008334">
    <property type="entry name" value="5'-Nucleotdase_C"/>
</dbReference>
<name>A0ABW4RRP8_9BACL</name>
<reference evidence="7" key="1">
    <citation type="journal article" date="2019" name="Int. J. Syst. Evol. Microbiol.">
        <title>The Global Catalogue of Microorganisms (GCM) 10K type strain sequencing project: providing services to taxonomists for standard genome sequencing and annotation.</title>
        <authorList>
            <consortium name="The Broad Institute Genomics Platform"/>
            <consortium name="The Broad Institute Genome Sequencing Center for Infectious Disease"/>
            <person name="Wu L."/>
            <person name="Ma J."/>
        </authorList>
    </citation>
    <scope>NUCLEOTIDE SEQUENCE [LARGE SCALE GENOMIC DNA]</scope>
    <source>
        <strain evidence="7">CCUG 54950</strain>
    </source>
</reference>
<dbReference type="InterPro" id="IPR029052">
    <property type="entry name" value="Metallo-depent_PP-like"/>
</dbReference>
<sequence>MKATSSIYRCVYRSAEYRSGSEATTTANEPEQHFSLRLMATTDLHVSLTGYDYYRDHNTNHMGLSRTAALIEQARSEVTNHMLFDNGDILQGNPLGDYAAEQRYWQKEQMGAGVHPLIQLMNKLDYDAATLGNHEFNYGLDYLEQCITGADFPYTNANVYEVKGKQRRPLLSPYILLHRKLYAEDGAEAELCVGVVGVVPPQIMNWDRKHLEGKVEAMEMVEAAKEAIAAARQAGAELIVLLAHCGYAEEDTPTISENAVLPLSRLDGVNALFFGHAHKLFPSEEFAGRPGVNLEQGTIHDVPAAEPGVWGSHLGLIDLELQLTAGRWSVVAGRGRVRPIVDPVSNRALVEPIPELEQAAADAHNRTLQYIHTPVGQLDVPLHSYFSLVTDTAVVQLINEAQRHAGLRLLEQTPYSSLPLLSAAAPFKTGGRYGPLHYTAIAPGGLTLQHMSDIYSYANTFCIVRLYGHEVREWLEWSAGLYNTLSPDDEQQMLLDPAFSPFNFDVIDGLSYRMNVGVPPRYSAEGELIHADSHRIIELTYNGEPVTAAMEFAVATNQYRAFSTPLANPDGQRVIVDAAIENREVLIEYVRQQGHIQPVADHNWSLCYDPKFIGTTGIDTDRTDERAVHCTHLPDSASRPGTESGQSGAKTTQSGVETVQKVEGSVAQQHVYSAVERYPAPTSMTIHALFQSSPDAQIWLDEHPQFSFVQLDTDGFATYRIRIQA</sequence>
<proteinExistence type="inferred from homology"/>
<dbReference type="Gene3D" id="3.60.21.10">
    <property type="match status" value="1"/>
</dbReference>
<keyword evidence="1" id="KW-0732">Signal</keyword>
<evidence type="ECO:0000259" key="5">
    <source>
        <dbReference type="Pfam" id="PF02872"/>
    </source>
</evidence>
<evidence type="ECO:0000313" key="6">
    <source>
        <dbReference type="EMBL" id="MFD1888525.1"/>
    </source>
</evidence>
<dbReference type="PANTHER" id="PTHR11575">
    <property type="entry name" value="5'-NUCLEOTIDASE-RELATED"/>
    <property type="match status" value="1"/>
</dbReference>
<dbReference type="InterPro" id="IPR004843">
    <property type="entry name" value="Calcineurin-like_PHP"/>
</dbReference>
<feature type="domain" description="5'-Nucleotidase C-terminal" evidence="5">
    <location>
        <begin position="375"/>
        <end position="561"/>
    </location>
</feature>
<comment type="caution">
    <text evidence="6">The sequence shown here is derived from an EMBL/GenBank/DDBJ whole genome shotgun (WGS) entry which is preliminary data.</text>
</comment>
<evidence type="ECO:0000256" key="3">
    <source>
        <dbReference type="SAM" id="MobiDB-lite"/>
    </source>
</evidence>
<dbReference type="Proteomes" id="UP001597233">
    <property type="component" value="Unassembled WGS sequence"/>
</dbReference>
<dbReference type="Gene3D" id="3.90.780.10">
    <property type="entry name" value="5'-Nucleotidase, C-terminal domain"/>
    <property type="match status" value="1"/>
</dbReference>
<dbReference type="Pfam" id="PF00149">
    <property type="entry name" value="Metallophos"/>
    <property type="match status" value="1"/>
</dbReference>
<dbReference type="RefSeq" id="WP_347323236.1">
    <property type="nucleotide sequence ID" value="NZ_JBCGUH010000001.1"/>
</dbReference>
<feature type="domain" description="Calcineurin-like phosphoesterase" evidence="4">
    <location>
        <begin position="37"/>
        <end position="279"/>
    </location>
</feature>
<dbReference type="PROSITE" id="PS00786">
    <property type="entry name" value="5_NUCLEOTIDASE_2"/>
    <property type="match status" value="1"/>
</dbReference>
<accession>A0ABW4RRP8</accession>
<evidence type="ECO:0000256" key="2">
    <source>
        <dbReference type="RuleBase" id="RU362119"/>
    </source>
</evidence>
<dbReference type="InterPro" id="IPR006179">
    <property type="entry name" value="5_nucleotidase/apyrase"/>
</dbReference>
<feature type="region of interest" description="Disordered" evidence="3">
    <location>
        <begin position="632"/>
        <end position="654"/>
    </location>
</feature>
<dbReference type="SUPFAM" id="SSF56300">
    <property type="entry name" value="Metallo-dependent phosphatases"/>
    <property type="match status" value="1"/>
</dbReference>
<dbReference type="NCBIfam" id="NF006938">
    <property type="entry name" value="PRK09420.1"/>
    <property type="match status" value="1"/>
</dbReference>
<dbReference type="SUPFAM" id="SSF55816">
    <property type="entry name" value="5'-nucleotidase (syn. UDP-sugar hydrolase), C-terminal domain"/>
    <property type="match status" value="1"/>
</dbReference>
<keyword evidence="2" id="KW-0378">Hydrolase</keyword>
<gene>
    <name evidence="6" type="ORF">ACFSC9_23825</name>
</gene>
<organism evidence="6 7">
    <name type="scientific">Paenibacillus wenxiniae</name>
    <dbReference type="NCBI Taxonomy" id="1636843"/>
    <lineage>
        <taxon>Bacteria</taxon>
        <taxon>Bacillati</taxon>
        <taxon>Bacillota</taxon>
        <taxon>Bacilli</taxon>
        <taxon>Bacillales</taxon>
        <taxon>Paenibacillaceae</taxon>
        <taxon>Paenibacillus</taxon>
    </lineage>
</organism>